<evidence type="ECO:0000256" key="4">
    <source>
        <dbReference type="ARBA" id="ARBA00022840"/>
    </source>
</evidence>
<dbReference type="SMART" id="SM00382">
    <property type="entry name" value="AAA"/>
    <property type="match status" value="1"/>
</dbReference>
<dbReference type="InterPro" id="IPR017879">
    <property type="entry name" value="PotA_ATP-bd"/>
</dbReference>
<feature type="domain" description="ABC transporter" evidence="8">
    <location>
        <begin position="6"/>
        <end position="236"/>
    </location>
</feature>
<keyword evidence="2 7" id="KW-1003">Cell membrane</keyword>
<evidence type="ECO:0000256" key="6">
    <source>
        <dbReference type="ARBA" id="ARBA00023136"/>
    </source>
</evidence>
<dbReference type="InterPro" id="IPR003593">
    <property type="entry name" value="AAA+_ATPase"/>
</dbReference>
<proteinExistence type="inferred from homology"/>
<keyword evidence="5 7" id="KW-1278">Translocase</keyword>
<sequence>MGKELIRLTNLTMEFDGETVLDGINLYINDHEFLTLLGPSGCGKTTTLRIIGGFLTPTAGEVLFDGQKINDLPPYRRKINTVFQRYALFPHLDVYDNIAFGLRIAKLDPMEIDRRVQEMLDIVSLRGFENRKVTQLSGGQQQRVAIARALVNQPKVLLLDEPLGALDLRLRKDMQNELKRIQQAMGITFIYVTHDQEEALSMSDTIVVMDKGRIQQIGRPEDIYNEPKNAFVADFIGESNILDGVMLEDYVVEFFGRKFRCLDKGFSPREPVDVVIRPEDIDFVPPAEADLTGTVTGITFKGMQYDIIVDFKGFKWLIQTTDYQSVGQRVGIRLNPEDIHVMKKSEYSGLFGDYSSYSAEYDEIDEVGEDDSDEA</sequence>
<dbReference type="InterPro" id="IPR013611">
    <property type="entry name" value="Transp-assoc_OB_typ2"/>
</dbReference>
<dbReference type="InterPro" id="IPR050093">
    <property type="entry name" value="ABC_SmlMolc_Importer"/>
</dbReference>
<comment type="caution">
    <text evidence="9">The sequence shown here is derived from an EMBL/GenBank/DDBJ whole genome shotgun (WGS) entry which is preliminary data.</text>
</comment>
<dbReference type="NCBIfam" id="TIGR01187">
    <property type="entry name" value="potA"/>
    <property type="match status" value="1"/>
</dbReference>
<keyword evidence="1 7" id="KW-0813">Transport</keyword>
<dbReference type="Pfam" id="PF08402">
    <property type="entry name" value="TOBE_2"/>
    <property type="match status" value="1"/>
</dbReference>
<comment type="function">
    <text evidence="7">Part of the ABC transporter complex PotABCD involved in spermidine/putrescine import. Responsible for energy coupling to the transport system.</text>
</comment>
<comment type="similarity">
    <text evidence="7">Belongs to the ABC transporter superfamily. Spermidine/putrescine importer (TC 3.A.1.11.1) family.</text>
</comment>
<dbReference type="GO" id="GO:0015594">
    <property type="term" value="F:ABC-type putrescine transporter activity"/>
    <property type="evidence" value="ECO:0007669"/>
    <property type="project" value="InterPro"/>
</dbReference>
<dbReference type="SUPFAM" id="SSF50331">
    <property type="entry name" value="MOP-like"/>
    <property type="match status" value="1"/>
</dbReference>
<keyword evidence="6 7" id="KW-0472">Membrane</keyword>
<accession>A0A9D0Z6M3</accession>
<evidence type="ECO:0000313" key="9">
    <source>
        <dbReference type="EMBL" id="HIQ69954.1"/>
    </source>
</evidence>
<evidence type="ECO:0000256" key="2">
    <source>
        <dbReference type="ARBA" id="ARBA00022475"/>
    </source>
</evidence>
<dbReference type="Gene3D" id="3.40.50.300">
    <property type="entry name" value="P-loop containing nucleotide triphosphate hydrolases"/>
    <property type="match status" value="1"/>
</dbReference>
<dbReference type="GO" id="GO:0016887">
    <property type="term" value="F:ATP hydrolysis activity"/>
    <property type="evidence" value="ECO:0007669"/>
    <property type="project" value="InterPro"/>
</dbReference>
<dbReference type="FunFam" id="3.40.50.300:FF:000133">
    <property type="entry name" value="Spermidine/putrescine import ATP-binding protein PotA"/>
    <property type="match status" value="1"/>
</dbReference>
<keyword evidence="4 7" id="KW-0067">ATP-binding</keyword>
<comment type="catalytic activity">
    <reaction evidence="7">
        <text>ATP + H2O + polyamine-[polyamine-binding protein]Side 1 = ADP + phosphate + polyamineSide 2 + [polyamine-binding protein]Side 1.</text>
        <dbReference type="EC" id="7.6.2.11"/>
    </reaction>
</comment>
<dbReference type="EC" id="7.6.2.11" evidence="7"/>
<dbReference type="PROSITE" id="PS00211">
    <property type="entry name" value="ABC_TRANSPORTER_1"/>
    <property type="match status" value="1"/>
</dbReference>
<dbReference type="AlphaFoldDB" id="A0A9D0Z6M3"/>
<dbReference type="SUPFAM" id="SSF52540">
    <property type="entry name" value="P-loop containing nucleoside triphosphate hydrolases"/>
    <property type="match status" value="1"/>
</dbReference>
<dbReference type="CDD" id="cd03300">
    <property type="entry name" value="ABC_PotA_N"/>
    <property type="match status" value="1"/>
</dbReference>
<dbReference type="NCBIfam" id="NF043075">
    <property type="entry name" value="MMSYN1_0197"/>
    <property type="match status" value="1"/>
</dbReference>
<dbReference type="Gene3D" id="2.40.50.100">
    <property type="match status" value="1"/>
</dbReference>
<dbReference type="InterPro" id="IPR005893">
    <property type="entry name" value="PotA-like"/>
</dbReference>
<organism evidence="9 10">
    <name type="scientific">Candidatus Avoscillospira stercorigallinarum</name>
    <dbReference type="NCBI Taxonomy" id="2840708"/>
    <lineage>
        <taxon>Bacteria</taxon>
        <taxon>Bacillati</taxon>
        <taxon>Bacillota</taxon>
        <taxon>Clostridia</taxon>
        <taxon>Eubacteriales</taxon>
        <taxon>Oscillospiraceae</taxon>
        <taxon>Oscillospiraceae incertae sedis</taxon>
        <taxon>Candidatus Avoscillospira</taxon>
    </lineage>
</organism>
<dbReference type="InterPro" id="IPR008995">
    <property type="entry name" value="Mo/tungstate-bd_C_term_dom"/>
</dbReference>
<dbReference type="InterPro" id="IPR027417">
    <property type="entry name" value="P-loop_NTPase"/>
</dbReference>
<evidence type="ECO:0000256" key="1">
    <source>
        <dbReference type="ARBA" id="ARBA00022448"/>
    </source>
</evidence>
<keyword evidence="3 7" id="KW-0547">Nucleotide-binding</keyword>
<dbReference type="EMBL" id="DVFN01000094">
    <property type="protein sequence ID" value="HIQ69954.1"/>
    <property type="molecule type" value="Genomic_DNA"/>
</dbReference>
<dbReference type="PANTHER" id="PTHR42781">
    <property type="entry name" value="SPERMIDINE/PUTRESCINE IMPORT ATP-BINDING PROTEIN POTA"/>
    <property type="match status" value="1"/>
</dbReference>
<reference evidence="9" key="1">
    <citation type="submission" date="2020-10" db="EMBL/GenBank/DDBJ databases">
        <authorList>
            <person name="Gilroy R."/>
        </authorList>
    </citation>
    <scope>NUCLEOTIDE SEQUENCE</scope>
    <source>
        <strain evidence="9">ChiSjej2B20-13462</strain>
    </source>
</reference>
<dbReference type="GO" id="GO:0043190">
    <property type="term" value="C:ATP-binding cassette (ABC) transporter complex"/>
    <property type="evidence" value="ECO:0007669"/>
    <property type="project" value="InterPro"/>
</dbReference>
<dbReference type="InterPro" id="IPR017871">
    <property type="entry name" value="ABC_transporter-like_CS"/>
</dbReference>
<evidence type="ECO:0000256" key="5">
    <source>
        <dbReference type="ARBA" id="ARBA00022967"/>
    </source>
</evidence>
<dbReference type="InterPro" id="IPR003439">
    <property type="entry name" value="ABC_transporter-like_ATP-bd"/>
</dbReference>
<dbReference type="Proteomes" id="UP000886874">
    <property type="component" value="Unassembled WGS sequence"/>
</dbReference>
<reference evidence="9" key="2">
    <citation type="journal article" date="2021" name="PeerJ">
        <title>Extensive microbial diversity within the chicken gut microbiome revealed by metagenomics and culture.</title>
        <authorList>
            <person name="Gilroy R."/>
            <person name="Ravi A."/>
            <person name="Getino M."/>
            <person name="Pursley I."/>
            <person name="Horton D.L."/>
            <person name="Alikhan N.F."/>
            <person name="Baker D."/>
            <person name="Gharbi K."/>
            <person name="Hall N."/>
            <person name="Watson M."/>
            <person name="Adriaenssens E.M."/>
            <person name="Foster-Nyarko E."/>
            <person name="Jarju S."/>
            <person name="Secka A."/>
            <person name="Antonio M."/>
            <person name="Oren A."/>
            <person name="Chaudhuri R.R."/>
            <person name="La Ragione R."/>
            <person name="Hildebrand F."/>
            <person name="Pallen M.J."/>
        </authorList>
    </citation>
    <scope>NUCLEOTIDE SEQUENCE</scope>
    <source>
        <strain evidence="9">ChiSjej2B20-13462</strain>
    </source>
</reference>
<evidence type="ECO:0000313" key="10">
    <source>
        <dbReference type="Proteomes" id="UP000886874"/>
    </source>
</evidence>
<comment type="subunit">
    <text evidence="7">The complex is composed of two ATP-binding proteins (PotA), two transmembrane proteins (PotB and PotC) and a solute-binding protein (PotD).</text>
</comment>
<protein>
    <recommendedName>
        <fullName evidence="7">Spermidine/putrescine import ATP-binding protein PotA</fullName>
        <ecNumber evidence="7">7.6.2.11</ecNumber>
    </recommendedName>
</protein>
<evidence type="ECO:0000256" key="7">
    <source>
        <dbReference type="RuleBase" id="RU364083"/>
    </source>
</evidence>
<gene>
    <name evidence="7" type="primary">potA</name>
    <name evidence="9" type="ORF">IAA67_06470</name>
</gene>
<name>A0A9D0Z6M3_9FIRM</name>
<evidence type="ECO:0000259" key="8">
    <source>
        <dbReference type="PROSITE" id="PS50893"/>
    </source>
</evidence>
<dbReference type="PROSITE" id="PS50893">
    <property type="entry name" value="ABC_TRANSPORTER_2"/>
    <property type="match status" value="1"/>
</dbReference>
<dbReference type="GO" id="GO:0005524">
    <property type="term" value="F:ATP binding"/>
    <property type="evidence" value="ECO:0007669"/>
    <property type="project" value="UniProtKB-KW"/>
</dbReference>
<evidence type="ECO:0000256" key="3">
    <source>
        <dbReference type="ARBA" id="ARBA00022741"/>
    </source>
</evidence>
<dbReference type="Pfam" id="PF00005">
    <property type="entry name" value="ABC_tran"/>
    <property type="match status" value="1"/>
</dbReference>
<dbReference type="PANTHER" id="PTHR42781:SF4">
    <property type="entry name" value="SPERMIDINE_PUTRESCINE IMPORT ATP-BINDING PROTEIN POTA"/>
    <property type="match status" value="1"/>
</dbReference>